<dbReference type="SMART" id="SM00173">
    <property type="entry name" value="RAS"/>
    <property type="match status" value="1"/>
</dbReference>
<dbReference type="InterPro" id="IPR005225">
    <property type="entry name" value="Small_GTP-bd"/>
</dbReference>
<dbReference type="AlphaFoldDB" id="A0A1J4JS90"/>
<dbReference type="NCBIfam" id="TIGR00231">
    <property type="entry name" value="small_GTP"/>
    <property type="match status" value="1"/>
</dbReference>
<sequence length="150" mass="16970">MMPVQMCVDGANYLVHVWDTAGTPQYQSVVPMFCRDTNIALLVFDVTKKSTFDKILSWYDFVRGNSYPYFILIGNKIDLEEREVSKQAAIELAEELKADYYETSSATREGIEDMKKGICQAIVTVNSTCIVSKPTSRIKTQTLQNESKCC</sequence>
<dbReference type="OrthoDB" id="265044at2759"/>
<dbReference type="Gene3D" id="3.40.50.300">
    <property type="entry name" value="P-loop containing nucleotide triphosphate hydrolases"/>
    <property type="match status" value="1"/>
</dbReference>
<evidence type="ECO:0000313" key="3">
    <source>
        <dbReference type="Proteomes" id="UP000179807"/>
    </source>
</evidence>
<dbReference type="EMBL" id="MLAK01000958">
    <property type="protein sequence ID" value="OHT00388.1"/>
    <property type="molecule type" value="Genomic_DNA"/>
</dbReference>
<dbReference type="InterPro" id="IPR027417">
    <property type="entry name" value="P-loop_NTPase"/>
</dbReference>
<proteinExistence type="predicted"/>
<name>A0A1J4JS90_9EUKA</name>
<protein>
    <submittedName>
        <fullName evidence="2">Small GTP-binding protein</fullName>
    </submittedName>
</protein>
<dbReference type="SMART" id="SM00174">
    <property type="entry name" value="RHO"/>
    <property type="match status" value="1"/>
</dbReference>
<dbReference type="InterPro" id="IPR001806">
    <property type="entry name" value="Small_GTPase"/>
</dbReference>
<dbReference type="PANTHER" id="PTHR47978">
    <property type="match status" value="1"/>
</dbReference>
<dbReference type="GO" id="GO:0003924">
    <property type="term" value="F:GTPase activity"/>
    <property type="evidence" value="ECO:0007669"/>
    <property type="project" value="InterPro"/>
</dbReference>
<dbReference type="RefSeq" id="XP_068353524.1">
    <property type="nucleotide sequence ID" value="XM_068508805.1"/>
</dbReference>
<dbReference type="Pfam" id="PF00071">
    <property type="entry name" value="Ras"/>
    <property type="match status" value="1"/>
</dbReference>
<gene>
    <name evidence="2" type="ORF">TRFO_32982</name>
</gene>
<keyword evidence="3" id="KW-1185">Reference proteome</keyword>
<dbReference type="SMART" id="SM00175">
    <property type="entry name" value="RAB"/>
    <property type="match status" value="1"/>
</dbReference>
<dbReference type="PROSITE" id="PS51421">
    <property type="entry name" value="RAS"/>
    <property type="match status" value="1"/>
</dbReference>
<reference evidence="2" key="1">
    <citation type="submission" date="2016-10" db="EMBL/GenBank/DDBJ databases">
        <authorList>
            <person name="Benchimol M."/>
            <person name="Almeida L.G."/>
            <person name="Vasconcelos A.T."/>
            <person name="Perreira-Neves A."/>
            <person name="Rosa I.A."/>
            <person name="Tasca T."/>
            <person name="Bogo M.R."/>
            <person name="de Souza W."/>
        </authorList>
    </citation>
    <scope>NUCLEOTIDE SEQUENCE [LARGE SCALE GENOMIC DNA]</scope>
    <source>
        <strain evidence="2">K</strain>
    </source>
</reference>
<dbReference type="PRINTS" id="PR00449">
    <property type="entry name" value="RASTRNSFRMNG"/>
</dbReference>
<dbReference type="CDD" id="cd00154">
    <property type="entry name" value="Rab"/>
    <property type="match status" value="1"/>
</dbReference>
<accession>A0A1J4JS90</accession>
<keyword evidence="1" id="KW-0547">Nucleotide-binding</keyword>
<comment type="caution">
    <text evidence="2">The sequence shown here is derived from an EMBL/GenBank/DDBJ whole genome shotgun (WGS) entry which is preliminary data.</text>
</comment>
<evidence type="ECO:0000313" key="2">
    <source>
        <dbReference type="EMBL" id="OHT00388.1"/>
    </source>
</evidence>
<dbReference type="PROSITE" id="PS51419">
    <property type="entry name" value="RAB"/>
    <property type="match status" value="1"/>
</dbReference>
<dbReference type="GeneID" id="94843509"/>
<evidence type="ECO:0000256" key="1">
    <source>
        <dbReference type="ARBA" id="ARBA00022741"/>
    </source>
</evidence>
<dbReference type="Proteomes" id="UP000179807">
    <property type="component" value="Unassembled WGS sequence"/>
</dbReference>
<organism evidence="2 3">
    <name type="scientific">Tritrichomonas foetus</name>
    <dbReference type="NCBI Taxonomy" id="1144522"/>
    <lineage>
        <taxon>Eukaryota</taxon>
        <taxon>Metamonada</taxon>
        <taxon>Parabasalia</taxon>
        <taxon>Tritrichomonadida</taxon>
        <taxon>Tritrichomonadidae</taxon>
        <taxon>Tritrichomonas</taxon>
    </lineage>
</organism>
<dbReference type="GO" id="GO:0005525">
    <property type="term" value="F:GTP binding"/>
    <property type="evidence" value="ECO:0007669"/>
    <property type="project" value="InterPro"/>
</dbReference>
<dbReference type="SUPFAM" id="SSF52540">
    <property type="entry name" value="P-loop containing nucleoside triphosphate hydrolases"/>
    <property type="match status" value="1"/>
</dbReference>
<dbReference type="VEuPathDB" id="TrichDB:TRFO_32982"/>